<sequence>MELDPRLRPGQASPPTAGDDWQEGTASSESESPSASPPRHAATTAAATDKDAAPELLQDGAAAHESVVRKPRACEACRGLKVRCEPAGADDDDEGPCKRCRKAGRSCVTTAPTRKRQKKTDSRVLELEKKIDALTASLQARAAVAPSSSVSPGVAAVAAGTAAAPRAHRPAGGGADGLGAAWGAHDETRSWGPHDETRSWGAAGTGVETRSQGRGGRRQQQQQQQQQQHRFSASYGPVAAAGQKRRAADSPGADDDGGDGNNEQRCSPSPAPALVPKPSEQDIVDRGLVSVEKAAELFSRYKESMIRHMPAVVFPPSMSSMVLRRSKPYLFLAIMAAASSETHRLQRALHRELMQLFAHKIVVAGEKNLELVQALHVAVVWYWPPEHFEELKFYQLVHMAAVMALDIGLGKPRAPSRRGIPPFSWREAARPPERRLDAQPDPTSLECRRAWLACHFFATTTAMSLHRPNLIRWSSFMTESLDLLASSPDAAPTDQYLCHLVWTHRKGEEIGIQFSLDDPGAAPVNVTDVRTQYALKALERDLEKYRASVAKELLQPTLKTSFHLVSLYMHELVLHANMSTEQIRPPFDTDVVIRDGMVRRAEPLSAAHVDALAACLGAIAGILDTFLAMDVPSVRCLPVFNFVRVAYAAVVLMKMFFSASDPRFELGSVIGRGDLRVGFYLDALLHKFRLTAADDRCRPAAKFLVVLVMLRTWFVKQGRPDADSADAEGPPRDAPPPSSAPNPRHDALDTPLQVLSEVAMGRESGGPSRPVLGSLPDIRPGPAHHHDRPLFHDAFSSSGGGASTPGPTATYTPPAAAANVGPASSSSSSLGAGPFPPPWMGQQPPAPAPDWDPLAGLPPGLGLELESLGLPLDPYDAYAGDARMMLNEPWFTDVFQGLPHPNVFPF</sequence>
<keyword evidence="4" id="KW-0804">Transcription</keyword>
<dbReference type="GO" id="GO:0008270">
    <property type="term" value="F:zinc ion binding"/>
    <property type="evidence" value="ECO:0007669"/>
    <property type="project" value="InterPro"/>
</dbReference>
<dbReference type="OrthoDB" id="8062037at2759"/>
<gene>
    <name evidence="8" type="ORF">G6O67_002618</name>
</gene>
<dbReference type="CDD" id="cd12148">
    <property type="entry name" value="fungal_TF_MHR"/>
    <property type="match status" value="1"/>
</dbReference>
<comment type="subcellular location">
    <subcellularLocation>
        <location evidence="1">Nucleus</location>
    </subcellularLocation>
</comment>
<dbReference type="SMART" id="SM00066">
    <property type="entry name" value="GAL4"/>
    <property type="match status" value="1"/>
</dbReference>
<evidence type="ECO:0000256" key="6">
    <source>
        <dbReference type="SAM" id="MobiDB-lite"/>
    </source>
</evidence>
<feature type="compositionally biased region" description="Low complexity" evidence="6">
    <location>
        <begin position="143"/>
        <end position="165"/>
    </location>
</feature>
<feature type="region of interest" description="Disordered" evidence="6">
    <location>
        <begin position="85"/>
        <end position="122"/>
    </location>
</feature>
<dbReference type="PROSITE" id="PS00463">
    <property type="entry name" value="ZN2_CY6_FUNGAL_1"/>
    <property type="match status" value="1"/>
</dbReference>
<name>A0A8H4PUN8_9HYPO</name>
<evidence type="ECO:0000256" key="5">
    <source>
        <dbReference type="ARBA" id="ARBA00023242"/>
    </source>
</evidence>
<dbReference type="InterPro" id="IPR051089">
    <property type="entry name" value="prtT"/>
</dbReference>
<keyword evidence="2" id="KW-0805">Transcription regulation</keyword>
<dbReference type="GO" id="GO:0000981">
    <property type="term" value="F:DNA-binding transcription factor activity, RNA polymerase II-specific"/>
    <property type="evidence" value="ECO:0007669"/>
    <property type="project" value="InterPro"/>
</dbReference>
<feature type="compositionally biased region" description="Basic and acidic residues" evidence="6">
    <location>
        <begin position="184"/>
        <end position="198"/>
    </location>
</feature>
<comment type="caution">
    <text evidence="8">The sequence shown here is derived from an EMBL/GenBank/DDBJ whole genome shotgun (WGS) entry which is preliminary data.</text>
</comment>
<feature type="region of interest" description="Disordered" evidence="6">
    <location>
        <begin position="143"/>
        <end position="281"/>
    </location>
</feature>
<evidence type="ECO:0000313" key="9">
    <source>
        <dbReference type="Proteomes" id="UP000557566"/>
    </source>
</evidence>
<proteinExistence type="predicted"/>
<evidence type="ECO:0000256" key="2">
    <source>
        <dbReference type="ARBA" id="ARBA00023015"/>
    </source>
</evidence>
<keyword evidence="9" id="KW-1185">Reference proteome</keyword>
<reference evidence="8 9" key="1">
    <citation type="journal article" date="2020" name="Genome Biol. Evol.">
        <title>A new high-quality draft genome assembly of the Chinese cordyceps Ophiocordyceps sinensis.</title>
        <authorList>
            <person name="Shu R."/>
            <person name="Zhang J."/>
            <person name="Meng Q."/>
            <person name="Zhang H."/>
            <person name="Zhou G."/>
            <person name="Li M."/>
            <person name="Wu P."/>
            <person name="Zhao Y."/>
            <person name="Chen C."/>
            <person name="Qin Q."/>
        </authorList>
    </citation>
    <scope>NUCLEOTIDE SEQUENCE [LARGE SCALE GENOMIC DNA]</scope>
    <source>
        <strain evidence="8 9">IOZ07</strain>
    </source>
</reference>
<dbReference type="AlphaFoldDB" id="A0A8H4PUN8"/>
<feature type="region of interest" description="Disordered" evidence="6">
    <location>
        <begin position="761"/>
        <end position="857"/>
    </location>
</feature>
<evidence type="ECO:0000313" key="8">
    <source>
        <dbReference type="EMBL" id="KAF4510750.1"/>
    </source>
</evidence>
<evidence type="ECO:0000259" key="7">
    <source>
        <dbReference type="PROSITE" id="PS50048"/>
    </source>
</evidence>
<dbReference type="InterPro" id="IPR001138">
    <property type="entry name" value="Zn2Cys6_DnaBD"/>
</dbReference>
<dbReference type="PANTHER" id="PTHR31845:SF39">
    <property type="entry name" value="TRANSCRIPTION FACTOR PBCR-RELATED"/>
    <property type="match status" value="1"/>
</dbReference>
<keyword evidence="5" id="KW-0539">Nucleus</keyword>
<dbReference type="InterPro" id="IPR036864">
    <property type="entry name" value="Zn2-C6_fun-type_DNA-bd_sf"/>
</dbReference>
<dbReference type="CDD" id="cd00067">
    <property type="entry name" value="GAL4"/>
    <property type="match status" value="1"/>
</dbReference>
<evidence type="ECO:0000256" key="1">
    <source>
        <dbReference type="ARBA" id="ARBA00004123"/>
    </source>
</evidence>
<keyword evidence="3" id="KW-0238">DNA-binding</keyword>
<evidence type="ECO:0000256" key="3">
    <source>
        <dbReference type="ARBA" id="ARBA00023125"/>
    </source>
</evidence>
<dbReference type="EMBL" id="JAAVMX010000003">
    <property type="protein sequence ID" value="KAF4510750.1"/>
    <property type="molecule type" value="Genomic_DNA"/>
</dbReference>
<dbReference type="Proteomes" id="UP000557566">
    <property type="component" value="Unassembled WGS sequence"/>
</dbReference>
<feature type="region of interest" description="Disordered" evidence="6">
    <location>
        <begin position="1"/>
        <end position="69"/>
    </location>
</feature>
<organism evidence="8 9">
    <name type="scientific">Ophiocordyceps sinensis</name>
    <dbReference type="NCBI Taxonomy" id="72228"/>
    <lineage>
        <taxon>Eukaryota</taxon>
        <taxon>Fungi</taxon>
        <taxon>Dikarya</taxon>
        <taxon>Ascomycota</taxon>
        <taxon>Pezizomycotina</taxon>
        <taxon>Sordariomycetes</taxon>
        <taxon>Hypocreomycetidae</taxon>
        <taxon>Hypocreales</taxon>
        <taxon>Ophiocordycipitaceae</taxon>
        <taxon>Ophiocordyceps</taxon>
    </lineage>
</organism>
<evidence type="ECO:0000256" key="4">
    <source>
        <dbReference type="ARBA" id="ARBA00023163"/>
    </source>
</evidence>
<feature type="compositionally biased region" description="Low complexity" evidence="6">
    <location>
        <begin position="804"/>
        <end position="833"/>
    </location>
</feature>
<dbReference type="PANTHER" id="PTHR31845">
    <property type="entry name" value="FINGER DOMAIN PROTEIN, PUTATIVE-RELATED"/>
    <property type="match status" value="1"/>
</dbReference>
<feature type="compositionally biased region" description="Low complexity" evidence="6">
    <location>
        <begin position="23"/>
        <end position="47"/>
    </location>
</feature>
<dbReference type="PROSITE" id="PS50048">
    <property type="entry name" value="ZN2_CY6_FUNGAL_2"/>
    <property type="match status" value="1"/>
</dbReference>
<dbReference type="SUPFAM" id="SSF57701">
    <property type="entry name" value="Zn2/Cys6 DNA-binding domain"/>
    <property type="match status" value="1"/>
</dbReference>
<dbReference type="GO" id="GO:0000976">
    <property type="term" value="F:transcription cis-regulatory region binding"/>
    <property type="evidence" value="ECO:0007669"/>
    <property type="project" value="TreeGrafter"/>
</dbReference>
<feature type="domain" description="Zn(2)-C6 fungal-type" evidence="7">
    <location>
        <begin position="73"/>
        <end position="109"/>
    </location>
</feature>
<feature type="compositionally biased region" description="Low complexity" evidence="6">
    <location>
        <begin position="218"/>
        <end position="228"/>
    </location>
</feature>
<dbReference type="GO" id="GO:0005634">
    <property type="term" value="C:nucleus"/>
    <property type="evidence" value="ECO:0007669"/>
    <property type="project" value="UniProtKB-SubCell"/>
</dbReference>
<feature type="compositionally biased region" description="Pro residues" evidence="6">
    <location>
        <begin position="834"/>
        <end position="850"/>
    </location>
</feature>
<dbReference type="Gene3D" id="4.10.240.10">
    <property type="entry name" value="Zn(2)-C6 fungal-type DNA-binding domain"/>
    <property type="match status" value="1"/>
</dbReference>
<feature type="region of interest" description="Disordered" evidence="6">
    <location>
        <begin position="720"/>
        <end position="747"/>
    </location>
</feature>
<protein>
    <recommendedName>
        <fullName evidence="7">Zn(2)-C6 fungal-type domain-containing protein</fullName>
    </recommendedName>
</protein>
<accession>A0A8H4PUN8</accession>